<protein>
    <submittedName>
        <fullName evidence="8">DEAD/DEAH box helicase</fullName>
    </submittedName>
</protein>
<dbReference type="InterPro" id="IPR038718">
    <property type="entry name" value="SNF2-like_sf"/>
</dbReference>
<evidence type="ECO:0000313" key="9">
    <source>
        <dbReference type="Proteomes" id="UP000278006"/>
    </source>
</evidence>
<dbReference type="CDD" id="cd18793">
    <property type="entry name" value="SF2_C_SNF"/>
    <property type="match status" value="1"/>
</dbReference>
<keyword evidence="3 8" id="KW-0347">Helicase</keyword>
<dbReference type="PANTHER" id="PTHR10799">
    <property type="entry name" value="SNF2/RAD54 HELICASE FAMILY"/>
    <property type="match status" value="1"/>
</dbReference>
<feature type="coiled-coil region" evidence="5">
    <location>
        <begin position="876"/>
        <end position="951"/>
    </location>
</feature>
<dbReference type="SMART" id="SM00490">
    <property type="entry name" value="HELICc"/>
    <property type="match status" value="1"/>
</dbReference>
<dbReference type="PROSITE" id="PS51192">
    <property type="entry name" value="HELICASE_ATP_BIND_1"/>
    <property type="match status" value="1"/>
</dbReference>
<accession>A0A3M6QSY2</accession>
<dbReference type="InterPro" id="IPR057342">
    <property type="entry name" value="DEXDc_RapA"/>
</dbReference>
<dbReference type="GO" id="GO:0005524">
    <property type="term" value="F:ATP binding"/>
    <property type="evidence" value="ECO:0007669"/>
    <property type="project" value="UniProtKB-KW"/>
</dbReference>
<keyword evidence="2" id="KW-0378">Hydrolase</keyword>
<dbReference type="GO" id="GO:0004386">
    <property type="term" value="F:helicase activity"/>
    <property type="evidence" value="ECO:0007669"/>
    <property type="project" value="UniProtKB-KW"/>
</dbReference>
<dbReference type="OrthoDB" id="9814088at2"/>
<reference evidence="8 9" key="1">
    <citation type="submission" date="2018-10" db="EMBL/GenBank/DDBJ databases">
        <title>Draft genome of Cortibacter populi DSM10536.</title>
        <authorList>
            <person name="Bernier A.-M."/>
            <person name="Bernard K."/>
        </authorList>
    </citation>
    <scope>NUCLEOTIDE SEQUENCE [LARGE SCALE GENOMIC DNA]</scope>
    <source>
        <strain evidence="8 9">DSM 105136</strain>
    </source>
</reference>
<organism evidence="8 9">
    <name type="scientific">Corticibacter populi</name>
    <dbReference type="NCBI Taxonomy" id="1550736"/>
    <lineage>
        <taxon>Bacteria</taxon>
        <taxon>Pseudomonadati</taxon>
        <taxon>Pseudomonadota</taxon>
        <taxon>Betaproteobacteria</taxon>
        <taxon>Burkholderiales</taxon>
        <taxon>Comamonadaceae</taxon>
        <taxon>Corticibacter</taxon>
    </lineage>
</organism>
<dbReference type="InterPro" id="IPR001650">
    <property type="entry name" value="Helicase_C-like"/>
</dbReference>
<dbReference type="InterPro" id="IPR027417">
    <property type="entry name" value="P-loop_NTPase"/>
</dbReference>
<keyword evidence="1" id="KW-0547">Nucleotide-binding</keyword>
<dbReference type="SUPFAM" id="SSF52540">
    <property type="entry name" value="P-loop containing nucleoside triphosphate hydrolases"/>
    <property type="match status" value="2"/>
</dbReference>
<evidence type="ECO:0000256" key="4">
    <source>
        <dbReference type="ARBA" id="ARBA00022840"/>
    </source>
</evidence>
<feature type="domain" description="Helicase ATP-binding" evidence="6">
    <location>
        <begin position="51"/>
        <end position="219"/>
    </location>
</feature>
<dbReference type="Gene3D" id="3.40.50.300">
    <property type="entry name" value="P-loop containing nucleotide triphosphate hydrolases"/>
    <property type="match status" value="1"/>
</dbReference>
<dbReference type="AlphaFoldDB" id="A0A3M6QSY2"/>
<dbReference type="InterPro" id="IPR014001">
    <property type="entry name" value="Helicase_ATP-bd"/>
</dbReference>
<dbReference type="SMART" id="SM00487">
    <property type="entry name" value="DEXDc"/>
    <property type="match status" value="1"/>
</dbReference>
<dbReference type="Proteomes" id="UP000278006">
    <property type="component" value="Unassembled WGS sequence"/>
</dbReference>
<dbReference type="RefSeq" id="WP_122229726.1">
    <property type="nucleotide sequence ID" value="NZ_RDQO01000003.1"/>
</dbReference>
<keyword evidence="4" id="KW-0067">ATP-binding</keyword>
<evidence type="ECO:0000256" key="5">
    <source>
        <dbReference type="SAM" id="Coils"/>
    </source>
</evidence>
<name>A0A3M6QSY2_9BURK</name>
<dbReference type="EMBL" id="RDQO01000003">
    <property type="protein sequence ID" value="RMX05961.1"/>
    <property type="molecule type" value="Genomic_DNA"/>
</dbReference>
<evidence type="ECO:0000259" key="6">
    <source>
        <dbReference type="PROSITE" id="PS51192"/>
    </source>
</evidence>
<dbReference type="InterPro" id="IPR000330">
    <property type="entry name" value="SNF2_N"/>
</dbReference>
<evidence type="ECO:0000313" key="8">
    <source>
        <dbReference type="EMBL" id="RMX05961.1"/>
    </source>
</evidence>
<sequence>MEYFLTPHQSQYFAWQLTRQAASDSVESLASALVDSQVDLNPHQVEAALFACRNPLSRGVILADEVGLGKTIEAGLVISQRWAERRRKMLIIVPANLRKQWHQELQDKFNLQGLILEAKNYNAMRKESVTQPFLHAGGPVICSYQFAKAKADDLKRIHWDLVVMDEAHRLRNVYKNGNVIARTIRDALEHVDAKVLLTATPLQNTLLELYGLVSMIDERVFGDLDSFRTQFSGVRTEQSNRALRERLTPLCKRTLRRQVQQYVPYTARIAIVEEFTPSQEEQQLSALVADYLRRPNLKALPEGQRQLISLVLWKLLASSSHAIAGALETMANRLQGQLDELPDVPDLTESLDDDYEGLDETADEWNGATVNDADASANERAAIADEAAELRRFKELATGIRQNAKGQALLTALGKAFAELERLGAGKKAIIFTESKRTQNYLLSLLAETPYGDGIVLFNGTNSDARAQAIYKDWLQRHEGSDRITGSKTADTRAALVEHFKERGTIMIATEAGAEGINLQFCSLVINYDLPWNPQRIEQRIGRCHRYGQKHDVVVVNFVDRSNEADARVYDLLSQKFKLFEGVFGASDEVLGTIGSGVDFERRIAEIYQKCSKPEEIRNRFEDLQRELASEIDEAMLRTRQLLLENFDEEVQEKLRIRSQDSQAVLNKYERLLMDLSRTELRDHARFDTAEEINGFVLHSLPDGLGHATGSSEQAAMAGRYELPRRSGDAHLYRMGHPLAEWAIERAKARDLQLPTRLAFDYAAYGKRLVSLEKWRGQSGWLSVTLLTVETLNDQEQHLVVSACTQTGEALPEDDPEKLLRLPAQVKGDAHLEACAELVANVESRKSVLLREINQRNLGYFEQEVQKLDAWADDLKLGLEQEIKAIDGEIKEVRRTAAASPTLEEKLAHQKRQRELENKRSKLRRELFARQDDIEMQRNTLIEQLEEQLEQRVQEQVLFNVEWVLQ</sequence>
<dbReference type="Gene3D" id="3.40.50.10810">
    <property type="entry name" value="Tandem AAA-ATPase domain"/>
    <property type="match status" value="1"/>
</dbReference>
<evidence type="ECO:0000256" key="2">
    <source>
        <dbReference type="ARBA" id="ARBA00022801"/>
    </source>
</evidence>
<feature type="domain" description="Helicase C-terminal" evidence="7">
    <location>
        <begin position="441"/>
        <end position="625"/>
    </location>
</feature>
<evidence type="ECO:0000259" key="7">
    <source>
        <dbReference type="PROSITE" id="PS51194"/>
    </source>
</evidence>
<dbReference type="Pfam" id="PF00176">
    <property type="entry name" value="SNF2-rel_dom"/>
    <property type="match status" value="1"/>
</dbReference>
<dbReference type="GO" id="GO:0016787">
    <property type="term" value="F:hydrolase activity"/>
    <property type="evidence" value="ECO:0007669"/>
    <property type="project" value="UniProtKB-KW"/>
</dbReference>
<comment type="caution">
    <text evidence="8">The sequence shown here is derived from an EMBL/GenBank/DDBJ whole genome shotgun (WGS) entry which is preliminary data.</text>
</comment>
<keyword evidence="9" id="KW-1185">Reference proteome</keyword>
<dbReference type="InterPro" id="IPR049730">
    <property type="entry name" value="SNF2/RAD54-like_C"/>
</dbReference>
<keyword evidence="5" id="KW-0175">Coiled coil</keyword>
<dbReference type="Pfam" id="PF00271">
    <property type="entry name" value="Helicase_C"/>
    <property type="match status" value="1"/>
</dbReference>
<dbReference type="CDD" id="cd18011">
    <property type="entry name" value="DEXDc_RapA"/>
    <property type="match status" value="1"/>
</dbReference>
<gene>
    <name evidence="8" type="ORF">D8I35_12530</name>
</gene>
<evidence type="ECO:0000256" key="1">
    <source>
        <dbReference type="ARBA" id="ARBA00022741"/>
    </source>
</evidence>
<evidence type="ECO:0000256" key="3">
    <source>
        <dbReference type="ARBA" id="ARBA00022806"/>
    </source>
</evidence>
<dbReference type="PROSITE" id="PS51194">
    <property type="entry name" value="HELICASE_CTER"/>
    <property type="match status" value="1"/>
</dbReference>
<proteinExistence type="predicted"/>